<organism evidence="1">
    <name type="scientific">marine sediment metagenome</name>
    <dbReference type="NCBI Taxonomy" id="412755"/>
    <lineage>
        <taxon>unclassified sequences</taxon>
        <taxon>metagenomes</taxon>
        <taxon>ecological metagenomes</taxon>
    </lineage>
</organism>
<name>X1FPS1_9ZZZZ</name>
<accession>X1FPS1</accession>
<dbReference type="EMBL" id="BARU01022823">
    <property type="protein sequence ID" value="GAH47681.1"/>
    <property type="molecule type" value="Genomic_DNA"/>
</dbReference>
<comment type="caution">
    <text evidence="1">The sequence shown here is derived from an EMBL/GenBank/DDBJ whole genome shotgun (WGS) entry which is preliminary data.</text>
</comment>
<dbReference type="AlphaFoldDB" id="X1FPS1"/>
<evidence type="ECO:0000313" key="1">
    <source>
        <dbReference type="EMBL" id="GAH47681.1"/>
    </source>
</evidence>
<proteinExistence type="predicted"/>
<protein>
    <submittedName>
        <fullName evidence="1">Uncharacterized protein</fullName>
    </submittedName>
</protein>
<feature type="non-terminal residue" evidence="1">
    <location>
        <position position="1"/>
    </location>
</feature>
<sequence length="124" mass="13303">DCEGVLVSIAAVDDYGKGRSSRQGDKPEEKGFLALFGRSEPVIVETGFPNRNDLSVRNEGLEAIPILLAHLLSVMGMDPDGSENPCAFLSNSHCPCRFLRVCSNINDEANPCGICTTENGFEVG</sequence>
<gene>
    <name evidence="1" type="ORF">S03H2_37126</name>
</gene>
<reference evidence="1" key="1">
    <citation type="journal article" date="2014" name="Front. Microbiol.">
        <title>High frequency of phylogenetically diverse reductive dehalogenase-homologous genes in deep subseafloor sedimentary metagenomes.</title>
        <authorList>
            <person name="Kawai M."/>
            <person name="Futagami T."/>
            <person name="Toyoda A."/>
            <person name="Takaki Y."/>
            <person name="Nishi S."/>
            <person name="Hori S."/>
            <person name="Arai W."/>
            <person name="Tsubouchi T."/>
            <person name="Morono Y."/>
            <person name="Uchiyama I."/>
            <person name="Ito T."/>
            <person name="Fujiyama A."/>
            <person name="Inagaki F."/>
            <person name="Takami H."/>
        </authorList>
    </citation>
    <scope>NUCLEOTIDE SEQUENCE</scope>
    <source>
        <strain evidence="1">Expedition CK06-06</strain>
    </source>
</reference>